<keyword evidence="3" id="KW-1185">Reference proteome</keyword>
<feature type="transmembrane region" description="Helical" evidence="1">
    <location>
        <begin position="16"/>
        <end position="34"/>
    </location>
</feature>
<name>A0ABV9T658_9BACT</name>
<proteinExistence type="predicted"/>
<keyword evidence="1" id="KW-0472">Membrane</keyword>
<evidence type="ECO:0000313" key="3">
    <source>
        <dbReference type="Proteomes" id="UP001595818"/>
    </source>
</evidence>
<dbReference type="RefSeq" id="WP_377067619.1">
    <property type="nucleotide sequence ID" value="NZ_JBHSJJ010000015.1"/>
</dbReference>
<comment type="caution">
    <text evidence="2">The sequence shown here is derived from an EMBL/GenBank/DDBJ whole genome shotgun (WGS) entry which is preliminary data.</text>
</comment>
<sequence length="198" mass="23371">MKKTPNNDLSPELLRILKIFIVASLAFVLLLSFFNERRADNSGEDNAFRVTDASRLYFRNIRRAYYQVESRSDARLDVYRLSKRVKDSTQNVLNLAIVLNRDRNTAYLYVEPQGGLAGEDPLEIRWRFPERKESGTIHFSFGDRYSHVVFAKEIFFRLEENAVYEARFDNKWIPVLQNETERKAFMTTIRDYLRLVQG</sequence>
<keyword evidence="1" id="KW-0812">Transmembrane</keyword>
<evidence type="ECO:0000256" key="1">
    <source>
        <dbReference type="SAM" id="Phobius"/>
    </source>
</evidence>
<gene>
    <name evidence="2" type="ORF">ACFPFU_20510</name>
</gene>
<keyword evidence="1" id="KW-1133">Transmembrane helix</keyword>
<organism evidence="2 3">
    <name type="scientific">Negadavirga shengliensis</name>
    <dbReference type="NCBI Taxonomy" id="1389218"/>
    <lineage>
        <taxon>Bacteria</taxon>
        <taxon>Pseudomonadati</taxon>
        <taxon>Bacteroidota</taxon>
        <taxon>Cytophagia</taxon>
        <taxon>Cytophagales</taxon>
        <taxon>Cyclobacteriaceae</taxon>
        <taxon>Negadavirga</taxon>
    </lineage>
</organism>
<reference evidence="3" key="1">
    <citation type="journal article" date="2019" name="Int. J. Syst. Evol. Microbiol.">
        <title>The Global Catalogue of Microorganisms (GCM) 10K type strain sequencing project: providing services to taxonomists for standard genome sequencing and annotation.</title>
        <authorList>
            <consortium name="The Broad Institute Genomics Platform"/>
            <consortium name="The Broad Institute Genome Sequencing Center for Infectious Disease"/>
            <person name="Wu L."/>
            <person name="Ma J."/>
        </authorList>
    </citation>
    <scope>NUCLEOTIDE SEQUENCE [LARGE SCALE GENOMIC DNA]</scope>
    <source>
        <strain evidence="3">CGMCC 4.7466</strain>
    </source>
</reference>
<protein>
    <submittedName>
        <fullName evidence="2">Uncharacterized protein</fullName>
    </submittedName>
</protein>
<evidence type="ECO:0000313" key="2">
    <source>
        <dbReference type="EMBL" id="MFC4874099.1"/>
    </source>
</evidence>
<dbReference type="Proteomes" id="UP001595818">
    <property type="component" value="Unassembled WGS sequence"/>
</dbReference>
<dbReference type="EMBL" id="JBHSJJ010000015">
    <property type="protein sequence ID" value="MFC4874099.1"/>
    <property type="molecule type" value="Genomic_DNA"/>
</dbReference>
<accession>A0ABV9T658</accession>